<organism evidence="1 2">
    <name type="scientific">Lactococcus lactis subsp. cremoris</name>
    <name type="common">Streptococcus cremoris</name>
    <dbReference type="NCBI Taxonomy" id="1359"/>
    <lineage>
        <taxon>Bacteria</taxon>
        <taxon>Bacillati</taxon>
        <taxon>Bacillota</taxon>
        <taxon>Bacilli</taxon>
        <taxon>Lactobacillales</taxon>
        <taxon>Streptococcaceae</taxon>
        <taxon>Lactococcus</taxon>
    </lineage>
</organism>
<gene>
    <name evidence="1" type="ORF">LLJM1_0494</name>
</gene>
<dbReference type="RefSeq" id="WP_063280754.1">
    <property type="nucleotide sequence ID" value="NZ_CP015899.2"/>
</dbReference>
<dbReference type="AlphaFoldDB" id="A0A1V0PFA7"/>
<name>A0A1V0PFA7_LACLC</name>
<evidence type="ECO:0000313" key="2">
    <source>
        <dbReference type="Proteomes" id="UP000191806"/>
    </source>
</evidence>
<dbReference type="EMBL" id="CP015899">
    <property type="protein sequence ID" value="ARE27886.2"/>
    <property type="molecule type" value="Genomic_DNA"/>
</dbReference>
<protein>
    <recommendedName>
        <fullName evidence="3">HEPN domain-containing protein</fullName>
    </recommendedName>
</protein>
<reference evidence="1 2" key="1">
    <citation type="journal article" date="2017" name="BMC Genomics">
        <title>Comparative and functional genomics of the Lactococcus lactis taxon; insights into evolution and niche adaptation.</title>
        <authorList>
            <person name="Kelleher P."/>
            <person name="Bottacini F."/>
            <person name="Mahony J."/>
            <person name="Kilcawley K.N."/>
            <person name="van Sinderen D."/>
        </authorList>
    </citation>
    <scope>NUCLEOTIDE SEQUENCE [LARGE SCALE GENOMIC DNA]</scope>
    <source>
        <strain evidence="1 2">JM1</strain>
    </source>
</reference>
<sequence length="124" mass="14500">MGLMKNISLLHDFSKSGADNEAELNNVYSALRLSLEGVFKIKFFEFNSPNTWLGTYLEYIEHSEDEDKYKKFRRLVPYLQELRDIANYSNSAHHDESVFGNRNMINQSELKSYVKEALELIDII</sequence>
<evidence type="ECO:0008006" key="3">
    <source>
        <dbReference type="Google" id="ProtNLM"/>
    </source>
</evidence>
<dbReference type="Proteomes" id="UP000191806">
    <property type="component" value="Chromosome"/>
</dbReference>
<proteinExistence type="predicted"/>
<evidence type="ECO:0000313" key="1">
    <source>
        <dbReference type="EMBL" id="ARE27886.2"/>
    </source>
</evidence>
<accession>A0A1V0PFA7</accession>